<name>A0ABN8S4E9_9CNID</name>
<proteinExistence type="predicted"/>
<protein>
    <submittedName>
        <fullName evidence="1">Uncharacterized protein</fullName>
    </submittedName>
</protein>
<dbReference type="Proteomes" id="UP001159405">
    <property type="component" value="Unassembled WGS sequence"/>
</dbReference>
<feature type="non-terminal residue" evidence="1">
    <location>
        <position position="61"/>
    </location>
</feature>
<comment type="caution">
    <text evidence="1">The sequence shown here is derived from an EMBL/GenBank/DDBJ whole genome shotgun (WGS) entry which is preliminary data.</text>
</comment>
<dbReference type="EMBL" id="CALNXK010000413">
    <property type="protein sequence ID" value="CAH3185145.1"/>
    <property type="molecule type" value="Genomic_DNA"/>
</dbReference>
<organism evidence="1 2">
    <name type="scientific">Porites lobata</name>
    <dbReference type="NCBI Taxonomy" id="104759"/>
    <lineage>
        <taxon>Eukaryota</taxon>
        <taxon>Metazoa</taxon>
        <taxon>Cnidaria</taxon>
        <taxon>Anthozoa</taxon>
        <taxon>Hexacorallia</taxon>
        <taxon>Scleractinia</taxon>
        <taxon>Fungiina</taxon>
        <taxon>Poritidae</taxon>
        <taxon>Porites</taxon>
    </lineage>
</organism>
<evidence type="ECO:0000313" key="1">
    <source>
        <dbReference type="EMBL" id="CAH3185145.1"/>
    </source>
</evidence>
<gene>
    <name evidence="1" type="ORF">PLOB_00032145</name>
</gene>
<sequence length="61" mass="6716">MSGLSLTKRTVPDIQYYLFEAGCKRFNSVGLSVEPGTIRMLISGTPAVRRPPKRFTVGSPM</sequence>
<evidence type="ECO:0000313" key="2">
    <source>
        <dbReference type="Proteomes" id="UP001159405"/>
    </source>
</evidence>
<accession>A0ABN8S4E9</accession>
<reference evidence="1 2" key="1">
    <citation type="submission" date="2022-05" db="EMBL/GenBank/DDBJ databases">
        <authorList>
            <consortium name="Genoscope - CEA"/>
            <person name="William W."/>
        </authorList>
    </citation>
    <scope>NUCLEOTIDE SEQUENCE [LARGE SCALE GENOMIC DNA]</scope>
</reference>
<keyword evidence="2" id="KW-1185">Reference proteome</keyword>